<feature type="domain" description="Glycosyl transferase CAP10" evidence="2">
    <location>
        <begin position="537"/>
        <end position="828"/>
    </location>
</feature>
<keyword evidence="1" id="KW-0472">Membrane</keyword>
<evidence type="ECO:0000313" key="3">
    <source>
        <dbReference type="EMBL" id="KAH7115830.1"/>
    </source>
</evidence>
<dbReference type="InterPro" id="IPR051091">
    <property type="entry name" value="O-Glucosyltr/Glycosyltrsf_90"/>
</dbReference>
<protein>
    <recommendedName>
        <fullName evidence="2">Glycosyl transferase CAP10 domain-containing protein</fullName>
    </recommendedName>
</protein>
<feature type="transmembrane region" description="Helical" evidence="1">
    <location>
        <begin position="195"/>
        <end position="216"/>
    </location>
</feature>
<dbReference type="OrthoDB" id="541052at2759"/>
<evidence type="ECO:0000313" key="4">
    <source>
        <dbReference type="Proteomes" id="UP000700596"/>
    </source>
</evidence>
<dbReference type="InterPro" id="IPR006598">
    <property type="entry name" value="CAP10"/>
</dbReference>
<proteinExistence type="predicted"/>
<accession>A0A9P9D8T1</accession>
<sequence>MHSVDTGNFRSLTWATAAALFTAQIYPRETQGNIPICSETICWILVVTFFELVPHLWNGAFKDNQVIFEAPIRLLPWMIAASISVSTISFSFDDSSWVIPAITPILVGLRRTMLLPSLRQSHPEHIRSVVWLPFVIGAVSVIVLAPPLDLGRIAFAGPALVGLAGTYAFLIHMFESEIGNTGPPATSGCVRIVRAIAYRTIGTLVISAIVLMFLLLPGTTPNLGRALLAGFVKAAHWIIALWLTQHIPWETVTTLWTCAVASRVSFVTNASASLGLFQTLARFSVAILAVYQTITFLPKTTQSRYMLYVFAIWPLLSLVQHPPFYGKVAFLPGEVWTQNPVTSSPKPSLRHPIEELVLKAQIDFTHLVERQSKTLQEAELEYRKRYSRDPPPGFEKWFDFARLKESVFIDDFDMINEDLKPFWKISPQKLLEAIDHVTSFEYLALRKCGFTNGEYHGQGGGWIVDDLGHLLEEVSRDLPDVEFAFDVVDEPRVIITEQMLEDGGTSKPEFQNADHASIWEQVTASCQDSIPKSYQDTVYDYGLPFVQDWHQAKDVCNHPEFSKMHGFFSSPETCILTDAPIPVLSQAAPTSFGDIMYPSPWYTEKQDQGNYKDEEDPPWEQKHNTLYWAGSTTGSHSRDGSWHYSHRQRFVTLVQSLNETTHKYLKQVRTGVWDGYEAEESHQDLFDVKLTAIIQCDEKDCDEQRRLFRLGEKEDRNKQFQSKFIFDLDGNSFSGRYYTLLQSRSVVLKQTVLREWHDERLVPWIHFVPISLSMMELPEVMKYLTSVEGELRAQEIANASREWHAKVLRREDFTIYLYRLMLELARIMDPNRKME</sequence>
<dbReference type="SMART" id="SM00672">
    <property type="entry name" value="CAP10"/>
    <property type="match status" value="1"/>
</dbReference>
<gene>
    <name evidence="3" type="ORF">B0J11DRAFT_111677</name>
</gene>
<comment type="caution">
    <text evidence="3">The sequence shown here is derived from an EMBL/GenBank/DDBJ whole genome shotgun (WGS) entry which is preliminary data.</text>
</comment>
<keyword evidence="4" id="KW-1185">Reference proteome</keyword>
<dbReference type="AlphaFoldDB" id="A0A9P9D8T1"/>
<dbReference type="PANTHER" id="PTHR12203:SF61">
    <property type="entry name" value="CAPSULE PROTEIN"/>
    <property type="match status" value="1"/>
</dbReference>
<feature type="transmembrane region" description="Helical" evidence="1">
    <location>
        <begin position="130"/>
        <end position="148"/>
    </location>
</feature>
<dbReference type="Proteomes" id="UP000700596">
    <property type="component" value="Unassembled WGS sequence"/>
</dbReference>
<name>A0A9P9D8T1_9PLEO</name>
<keyword evidence="1" id="KW-0812">Transmembrane</keyword>
<evidence type="ECO:0000256" key="1">
    <source>
        <dbReference type="SAM" id="Phobius"/>
    </source>
</evidence>
<dbReference type="EMBL" id="JAGMWT010000015">
    <property type="protein sequence ID" value="KAH7115830.1"/>
    <property type="molecule type" value="Genomic_DNA"/>
</dbReference>
<keyword evidence="1" id="KW-1133">Transmembrane helix</keyword>
<evidence type="ECO:0000259" key="2">
    <source>
        <dbReference type="SMART" id="SM00672"/>
    </source>
</evidence>
<dbReference type="Pfam" id="PF05686">
    <property type="entry name" value="Glyco_transf_90"/>
    <property type="match status" value="1"/>
</dbReference>
<organism evidence="3 4">
    <name type="scientific">Dendryphion nanum</name>
    <dbReference type="NCBI Taxonomy" id="256645"/>
    <lineage>
        <taxon>Eukaryota</taxon>
        <taxon>Fungi</taxon>
        <taxon>Dikarya</taxon>
        <taxon>Ascomycota</taxon>
        <taxon>Pezizomycotina</taxon>
        <taxon>Dothideomycetes</taxon>
        <taxon>Pleosporomycetidae</taxon>
        <taxon>Pleosporales</taxon>
        <taxon>Torulaceae</taxon>
        <taxon>Dendryphion</taxon>
    </lineage>
</organism>
<feature type="transmembrane region" description="Helical" evidence="1">
    <location>
        <begin position="154"/>
        <end position="174"/>
    </location>
</feature>
<reference evidence="3" key="1">
    <citation type="journal article" date="2021" name="Nat. Commun.">
        <title>Genetic determinants of endophytism in the Arabidopsis root mycobiome.</title>
        <authorList>
            <person name="Mesny F."/>
            <person name="Miyauchi S."/>
            <person name="Thiergart T."/>
            <person name="Pickel B."/>
            <person name="Atanasova L."/>
            <person name="Karlsson M."/>
            <person name="Huettel B."/>
            <person name="Barry K.W."/>
            <person name="Haridas S."/>
            <person name="Chen C."/>
            <person name="Bauer D."/>
            <person name="Andreopoulos W."/>
            <person name="Pangilinan J."/>
            <person name="LaButti K."/>
            <person name="Riley R."/>
            <person name="Lipzen A."/>
            <person name="Clum A."/>
            <person name="Drula E."/>
            <person name="Henrissat B."/>
            <person name="Kohler A."/>
            <person name="Grigoriev I.V."/>
            <person name="Martin F.M."/>
            <person name="Hacquard S."/>
        </authorList>
    </citation>
    <scope>NUCLEOTIDE SEQUENCE</scope>
    <source>
        <strain evidence="3">MPI-CAGE-CH-0243</strain>
    </source>
</reference>
<dbReference type="PANTHER" id="PTHR12203">
    <property type="entry name" value="KDEL LYS-ASP-GLU-LEU CONTAINING - RELATED"/>
    <property type="match status" value="1"/>
</dbReference>